<dbReference type="Pfam" id="PF16139">
    <property type="entry name" value="DUF4847"/>
    <property type="match status" value="1"/>
</dbReference>
<organism evidence="1 2">
    <name type="scientific">Bacteroides coprosuis DSM 18011</name>
    <dbReference type="NCBI Taxonomy" id="679937"/>
    <lineage>
        <taxon>Bacteria</taxon>
        <taxon>Pseudomonadati</taxon>
        <taxon>Bacteroidota</taxon>
        <taxon>Bacteroidia</taxon>
        <taxon>Bacteroidales</taxon>
        <taxon>Bacteroidaceae</taxon>
        <taxon>Bacteroides</taxon>
    </lineage>
</organism>
<keyword evidence="2" id="KW-1185">Reference proteome</keyword>
<dbReference type="eggNOG" id="ENOG50301GQ">
    <property type="taxonomic scope" value="Bacteria"/>
</dbReference>
<dbReference type="InterPro" id="IPR032316">
    <property type="entry name" value="DUF4847"/>
</dbReference>
<protein>
    <recommendedName>
        <fullName evidence="3">DUF4847 domain-containing protein</fullName>
    </recommendedName>
</protein>
<dbReference type="Gene3D" id="2.40.128.270">
    <property type="match status" value="1"/>
</dbReference>
<dbReference type="InterPro" id="IPR038670">
    <property type="entry name" value="HslJ-like_sf"/>
</dbReference>
<dbReference type="Proteomes" id="UP000018439">
    <property type="component" value="Chromosome"/>
</dbReference>
<reference evidence="1 2" key="1">
    <citation type="journal article" date="2011" name="Stand. Genomic Sci.">
        <title>Non-contiguous finished genome sequence of Bacteroides coprosuis type strain (PC139).</title>
        <authorList>
            <person name="Land M."/>
            <person name="Held B."/>
            <person name="Gronow S."/>
            <person name="Abt B."/>
            <person name="Lucas S."/>
            <person name="Del Rio T.G."/>
            <person name="Nolan M."/>
            <person name="Tice H."/>
            <person name="Cheng J.F."/>
            <person name="Pitluck S."/>
            <person name="Liolios K."/>
            <person name="Pagani I."/>
            <person name="Ivanova N."/>
            <person name="Mavromatis K."/>
            <person name="Mikhailova N."/>
            <person name="Pati A."/>
            <person name="Tapia R."/>
            <person name="Han C."/>
            <person name="Goodwin L."/>
            <person name="Chen A."/>
            <person name="Palaniappan K."/>
            <person name="Hauser L."/>
            <person name="Brambilla E.M."/>
            <person name="Rohde M."/>
            <person name="Goker M."/>
            <person name="Detter J.C."/>
            <person name="Woyke T."/>
            <person name="Bristow J."/>
            <person name="Eisen J.A."/>
            <person name="Markowitz V."/>
            <person name="Hugenholtz P."/>
            <person name="Kyrpides N.C."/>
            <person name="Klenk H.P."/>
            <person name="Lapidus A."/>
        </authorList>
    </citation>
    <scope>NUCLEOTIDE SEQUENCE [LARGE SCALE GENOMIC DNA]</scope>
    <source>
        <strain evidence="1 2">DSM 18011</strain>
    </source>
</reference>
<dbReference type="STRING" id="679937.Bcop_0942"/>
<name>F3ZU48_9BACE</name>
<dbReference type="CDD" id="cd14492">
    <property type="entry name" value="lipocalin_MxiM-like"/>
    <property type="match status" value="1"/>
</dbReference>
<evidence type="ECO:0008006" key="3">
    <source>
        <dbReference type="Google" id="ProtNLM"/>
    </source>
</evidence>
<accession>F3ZU48</accession>
<dbReference type="OrthoDB" id="1050555at2"/>
<evidence type="ECO:0000313" key="2">
    <source>
        <dbReference type="Proteomes" id="UP000018439"/>
    </source>
</evidence>
<evidence type="ECO:0000313" key="1">
    <source>
        <dbReference type="EMBL" id="EGJ71149.1"/>
    </source>
</evidence>
<proteinExistence type="predicted"/>
<dbReference type="AlphaFoldDB" id="F3ZU48"/>
<sequence>MKRLLNYIPLFLIVAALTSCNDTDDVSAIFTKENKKMTLIFEDRGKETKPFDVWEGNEELKKKSIELRDKEGNYTFTFDGLEEDGWISGNFEGKIVNTKLYGTWSADGKSNAMSIKVNRTDGPRETDPLAIEFFNSFPNIYKYVGDTRSISLYYKFGQIKHRYIGFINIGKKK</sequence>
<dbReference type="PROSITE" id="PS51257">
    <property type="entry name" value="PROKAR_LIPOPROTEIN"/>
    <property type="match status" value="1"/>
</dbReference>
<gene>
    <name evidence="1" type="ORF">Bcop_0942</name>
</gene>
<dbReference type="EMBL" id="CM001167">
    <property type="protein sequence ID" value="EGJ71149.1"/>
    <property type="molecule type" value="Genomic_DNA"/>
</dbReference>
<dbReference type="HOGENOM" id="CLU_1559901_0_0_10"/>